<reference evidence="1 2" key="1">
    <citation type="submission" date="2013-11" db="EMBL/GenBank/DDBJ databases">
        <title>Estimation of Helicobacter pylori bacteriophage ecology using H. pylori isolates.</title>
        <authorList>
            <person name="Uchiyama J."/>
            <person name="Takemura-Uchiyama I."/>
            <person name="Ujihara T."/>
            <person name="Matsuzaki S."/>
        </authorList>
    </citation>
    <scope>NUCLEOTIDE SEQUENCE [LARGE SCALE GENOMIC DNA]</scope>
    <source>
        <strain evidence="1 2">NY40</strain>
    </source>
</reference>
<evidence type="ECO:0000313" key="2">
    <source>
        <dbReference type="Proteomes" id="UP000031662"/>
    </source>
</evidence>
<sequence length="199" mass="23090">MELGFNEAERQKILDSNSSLMRNANEVRDKFIQNYASSLKDSNDPQDFLRRVQELRINMQKNFISFDTYYNYLNNLVLASYNRCKQEKTFAESTIKNELTLGEFVAEISDNFNNFMCDEVARISDLVASYLPREYLPPFIDGNMMGVAFQILGIDDFGKKLNEIVQDIGTKYIILSKNKTYLTSLERAKLITQLKLNLE</sequence>
<gene>
    <name evidence="1" type="ORF">NY40_1190</name>
</gene>
<evidence type="ECO:0000313" key="1">
    <source>
        <dbReference type="EMBL" id="BAO98197.1"/>
    </source>
</evidence>
<dbReference type="InterPro" id="IPR036303">
    <property type="entry name" value="Cag-Z_sf"/>
</dbReference>
<dbReference type="SUPFAM" id="SSF109839">
    <property type="entry name" value="Cag-Z"/>
    <property type="match status" value="1"/>
</dbReference>
<protein>
    <submittedName>
        <fullName evidence="1">Cag pathogenicity island protein</fullName>
    </submittedName>
</protein>
<dbReference type="InterPro" id="IPR015139">
    <property type="entry name" value="CagPAI_CagZ"/>
</dbReference>
<accession>A0A060Q1Q1</accession>
<organism evidence="1 2">
    <name type="scientific">Helicobacter pylori NY40</name>
    <dbReference type="NCBI Taxonomy" id="1426844"/>
    <lineage>
        <taxon>Bacteria</taxon>
        <taxon>Pseudomonadati</taxon>
        <taxon>Campylobacterota</taxon>
        <taxon>Epsilonproteobacteria</taxon>
        <taxon>Campylobacterales</taxon>
        <taxon>Helicobacteraceae</taxon>
        <taxon>Helicobacter</taxon>
    </lineage>
</organism>
<proteinExistence type="predicted"/>
<dbReference type="Gene3D" id="1.20.190.30">
    <property type="entry name" value="CAG pathogenicity island protein, CagZ"/>
    <property type="match status" value="1"/>
</dbReference>
<dbReference type="RefSeq" id="WP_041051124.1">
    <property type="nucleotide sequence ID" value="NZ_AP014523.1"/>
</dbReference>
<dbReference type="AlphaFoldDB" id="A0A060Q1Q1"/>
<dbReference type="Proteomes" id="UP000031662">
    <property type="component" value="Chromosome"/>
</dbReference>
<dbReference type="EMBL" id="AP014523">
    <property type="protein sequence ID" value="BAO98197.1"/>
    <property type="molecule type" value="Genomic_DNA"/>
</dbReference>
<dbReference type="Pfam" id="PF09053">
    <property type="entry name" value="CagZ"/>
    <property type="match status" value="1"/>
</dbReference>
<dbReference type="HOGENOM" id="CLU_118520_0_0_7"/>
<name>A0A060Q1Q1_HELPX</name>